<dbReference type="InterPro" id="IPR006913">
    <property type="entry name" value="CENP-V/GFA"/>
</dbReference>
<evidence type="ECO:0000256" key="4">
    <source>
        <dbReference type="ARBA" id="ARBA00023239"/>
    </source>
</evidence>
<dbReference type="PANTHER" id="PTHR33337:SF31">
    <property type="entry name" value="DUF636 DOMAIN PROTEIN (AFU_ORTHOLOGUE AFUA_2G12650)"/>
    <property type="match status" value="1"/>
</dbReference>
<dbReference type="EMBL" id="JAANYQ010000003">
    <property type="protein sequence ID" value="KAF4125082.1"/>
    <property type="molecule type" value="Genomic_DNA"/>
</dbReference>
<keyword evidence="3" id="KW-0862">Zinc</keyword>
<keyword evidence="4" id="KW-0456">Lyase</keyword>
<sequence>MSTAGKGNRKLKAKCFCGSVHFMLDVSPSHLPLHVHLCHCSYCHYRLGAPCVFHFKAPKDAALRYIAPSSTAKVSRYTPLEASGAGVLLERGCHIFDESLSEDGRLAPSSSIFEDQSDAVFQIKRHIYSHSAKDGGPASCMSPNINSRLIEDWNHPKEGQPDAKIVESRQEHHADGTKRLRVQCHCGGVSFTFTRPTADMVADTEHFAKSVSPVDPAKWRATWDVCSDCRLVNGTHVVGWTYIPRILCDPPIARDLKIGTLRVYASSPDVQRSFCTTCGATVFFTHADRCPSDEKQIVNVATGLLRAPEGTMAEDWLTWKSSLSHPDNGRRFDTGFFDALAAGMRTWTTQRYGRELDFIIPRKRYM</sequence>
<dbReference type="RefSeq" id="XP_035323734.1">
    <property type="nucleotide sequence ID" value="XM_035465897.1"/>
</dbReference>
<dbReference type="GO" id="GO:0046872">
    <property type="term" value="F:metal ion binding"/>
    <property type="evidence" value="ECO:0007669"/>
    <property type="project" value="UniProtKB-KW"/>
</dbReference>
<evidence type="ECO:0000313" key="6">
    <source>
        <dbReference type="EMBL" id="KAF4125082.1"/>
    </source>
</evidence>
<evidence type="ECO:0000313" key="7">
    <source>
        <dbReference type="Proteomes" id="UP000749293"/>
    </source>
</evidence>
<name>A0A9P4YYX7_9HYPO</name>
<evidence type="ECO:0000256" key="2">
    <source>
        <dbReference type="ARBA" id="ARBA00022723"/>
    </source>
</evidence>
<gene>
    <name evidence="6" type="ORF">GMORB2_3921</name>
</gene>
<keyword evidence="2" id="KW-0479">Metal-binding</keyword>
<dbReference type="Gene3D" id="3.90.1590.10">
    <property type="entry name" value="glutathione-dependent formaldehyde- activating enzyme (gfa)"/>
    <property type="match status" value="2"/>
</dbReference>
<keyword evidence="7" id="KW-1185">Reference proteome</keyword>
<protein>
    <submittedName>
        <fullName evidence="6">Glutathione-dependent formaldehyde-activating enzyme</fullName>
    </submittedName>
</protein>
<dbReference type="InterPro" id="IPR011057">
    <property type="entry name" value="Mss4-like_sf"/>
</dbReference>
<reference evidence="6" key="1">
    <citation type="submission" date="2020-03" db="EMBL/GenBank/DDBJ databases">
        <title>Site-based positive gene gene selection in Geosmithia morbida across the United States reveals a broad range of putative effectors and factors for local host and environmental adapation.</title>
        <authorList>
            <person name="Onufrak A."/>
            <person name="Murdoch R.W."/>
            <person name="Gazis R."/>
            <person name="Huff M."/>
            <person name="Staton M."/>
            <person name="Klingeman W."/>
            <person name="Hadziabdic D."/>
        </authorList>
    </citation>
    <scope>NUCLEOTIDE SEQUENCE</scope>
    <source>
        <strain evidence="6">1262</strain>
    </source>
</reference>
<accession>A0A9P4YYX7</accession>
<proteinExistence type="inferred from homology"/>
<evidence type="ECO:0000256" key="3">
    <source>
        <dbReference type="ARBA" id="ARBA00022833"/>
    </source>
</evidence>
<dbReference type="AlphaFoldDB" id="A0A9P4YYX7"/>
<feature type="domain" description="CENP-V/GFA" evidence="5">
    <location>
        <begin position="11"/>
        <end position="61"/>
    </location>
</feature>
<dbReference type="GO" id="GO:0016846">
    <property type="term" value="F:carbon-sulfur lyase activity"/>
    <property type="evidence" value="ECO:0007669"/>
    <property type="project" value="InterPro"/>
</dbReference>
<dbReference type="PANTHER" id="PTHR33337">
    <property type="entry name" value="GFA DOMAIN-CONTAINING PROTEIN"/>
    <property type="match status" value="1"/>
</dbReference>
<dbReference type="Proteomes" id="UP000749293">
    <property type="component" value="Unassembled WGS sequence"/>
</dbReference>
<dbReference type="Pfam" id="PF04828">
    <property type="entry name" value="GFA"/>
    <property type="match status" value="1"/>
</dbReference>
<organism evidence="6 7">
    <name type="scientific">Geosmithia morbida</name>
    <dbReference type="NCBI Taxonomy" id="1094350"/>
    <lineage>
        <taxon>Eukaryota</taxon>
        <taxon>Fungi</taxon>
        <taxon>Dikarya</taxon>
        <taxon>Ascomycota</taxon>
        <taxon>Pezizomycotina</taxon>
        <taxon>Sordariomycetes</taxon>
        <taxon>Hypocreomycetidae</taxon>
        <taxon>Hypocreales</taxon>
        <taxon>Bionectriaceae</taxon>
        <taxon>Geosmithia</taxon>
    </lineage>
</organism>
<dbReference type="SUPFAM" id="SSF51316">
    <property type="entry name" value="Mss4-like"/>
    <property type="match status" value="2"/>
</dbReference>
<evidence type="ECO:0000259" key="5">
    <source>
        <dbReference type="Pfam" id="PF04828"/>
    </source>
</evidence>
<dbReference type="OrthoDB" id="5422068at2759"/>
<comment type="caution">
    <text evidence="6">The sequence shown here is derived from an EMBL/GenBank/DDBJ whole genome shotgun (WGS) entry which is preliminary data.</text>
</comment>
<dbReference type="GeneID" id="55970149"/>
<comment type="similarity">
    <text evidence="1">Belongs to the Gfa family.</text>
</comment>
<evidence type="ECO:0000256" key="1">
    <source>
        <dbReference type="ARBA" id="ARBA00005495"/>
    </source>
</evidence>